<evidence type="ECO:0000259" key="1">
    <source>
        <dbReference type="Pfam" id="PF04480"/>
    </source>
</evidence>
<name>A0ABN3H9U8_9ACTN</name>
<proteinExistence type="predicted"/>
<keyword evidence="3" id="KW-1185">Reference proteome</keyword>
<sequence length="293" mass="32553">MGDSGALAALIAEQDGLITSAQALRAGLSRKEIRGRLDRREWCALVRGIYRSSSHPLTESLLVRAAVAAHHGVADRTTAAWWHGMLDALAYPLTVATANTTTADRWSLGPLGLTRRHYDDADLTTVRGLRVTTPPATVVFGAAAMPDGGRFLDRALQRGVVTVTELEAVVERYAGSRGIGEARRLVRIASQDSESEAERLFVRLLREAGVTGWVQQLRFGRWRIDFGWPDLRVAIEIDGLAFHYQHDRFQADRAKYNALDAAGWRKKVYTWHDLTDRPGEVVDEVLEMLNARV</sequence>
<dbReference type="Gene3D" id="3.40.960.10">
    <property type="entry name" value="VSR Endonuclease"/>
    <property type="match status" value="1"/>
</dbReference>
<dbReference type="SUPFAM" id="SSF52980">
    <property type="entry name" value="Restriction endonuclease-like"/>
    <property type="match status" value="1"/>
</dbReference>
<organism evidence="2 3">
    <name type="scientific">Gordonia cholesterolivorans</name>
    <dbReference type="NCBI Taxonomy" id="559625"/>
    <lineage>
        <taxon>Bacteria</taxon>
        <taxon>Bacillati</taxon>
        <taxon>Actinomycetota</taxon>
        <taxon>Actinomycetes</taxon>
        <taxon>Mycobacteriales</taxon>
        <taxon>Gordoniaceae</taxon>
        <taxon>Gordonia</taxon>
    </lineage>
</organism>
<dbReference type="RefSeq" id="WP_006896219.1">
    <property type="nucleotide sequence ID" value="NZ_BAAARB010000004.1"/>
</dbReference>
<dbReference type="InterPro" id="IPR011335">
    <property type="entry name" value="Restrct_endonuc-II-like"/>
</dbReference>
<evidence type="ECO:0000313" key="3">
    <source>
        <dbReference type="Proteomes" id="UP001501170"/>
    </source>
</evidence>
<comment type="caution">
    <text evidence="2">The sequence shown here is derived from an EMBL/GenBank/DDBJ whole genome shotgun (WGS) entry which is preliminary data.</text>
</comment>
<feature type="domain" description="DUF559" evidence="1">
    <location>
        <begin position="193"/>
        <end position="289"/>
    </location>
</feature>
<protein>
    <recommendedName>
        <fullName evidence="1">DUF559 domain-containing protein</fullName>
    </recommendedName>
</protein>
<accession>A0ABN3H9U8</accession>
<dbReference type="Proteomes" id="UP001501170">
    <property type="component" value="Unassembled WGS sequence"/>
</dbReference>
<evidence type="ECO:0000313" key="2">
    <source>
        <dbReference type="EMBL" id="GAA2373598.1"/>
    </source>
</evidence>
<gene>
    <name evidence="2" type="ORF">GCM10009855_11020</name>
</gene>
<reference evidence="2 3" key="1">
    <citation type="journal article" date="2019" name="Int. J. Syst. Evol. Microbiol.">
        <title>The Global Catalogue of Microorganisms (GCM) 10K type strain sequencing project: providing services to taxonomists for standard genome sequencing and annotation.</title>
        <authorList>
            <consortium name="The Broad Institute Genomics Platform"/>
            <consortium name="The Broad Institute Genome Sequencing Center for Infectious Disease"/>
            <person name="Wu L."/>
            <person name="Ma J."/>
        </authorList>
    </citation>
    <scope>NUCLEOTIDE SEQUENCE [LARGE SCALE GENOMIC DNA]</scope>
    <source>
        <strain evidence="2 3">JCM 16227</strain>
    </source>
</reference>
<dbReference type="Pfam" id="PF04480">
    <property type="entry name" value="DUF559"/>
    <property type="match status" value="1"/>
</dbReference>
<dbReference type="InterPro" id="IPR007569">
    <property type="entry name" value="DUF559"/>
</dbReference>
<dbReference type="EMBL" id="BAAARB010000004">
    <property type="protein sequence ID" value="GAA2373598.1"/>
    <property type="molecule type" value="Genomic_DNA"/>
</dbReference>